<dbReference type="RefSeq" id="WP_204701111.1">
    <property type="nucleotide sequence ID" value="NZ_JAFBDQ010000005.1"/>
</dbReference>
<sequence>MIKKLLIQKLVPIVVSVEIILFVDSLQQFGWGILAGALLVEVLNLSLSNGYKKEEKLKVDIDESKMRTGNVSYKQEIISFIAELKTQFSDLTNTNHYQESARLALNQLLRVIEKFEKFKNILDIKLDKNGITYQKFMRVTEEVYYNILDNLAQVKDIYQSIEDINLNYINSRIELLETKDELTAEMGDELNSLKEKKEMILTELQAINKYLSINEQAITDLDNMKIKLAKLKTISQHADSELDLSIVNLRKMAASLNKYEGNNSN</sequence>
<protein>
    <submittedName>
        <fullName evidence="1">Uncharacterized protein</fullName>
    </submittedName>
</protein>
<organism evidence="1 2">
    <name type="scientific">Halanaerobacter jeridensis</name>
    <dbReference type="NCBI Taxonomy" id="706427"/>
    <lineage>
        <taxon>Bacteria</taxon>
        <taxon>Bacillati</taxon>
        <taxon>Bacillota</taxon>
        <taxon>Clostridia</taxon>
        <taxon>Halanaerobiales</taxon>
        <taxon>Halobacteroidaceae</taxon>
        <taxon>Halanaerobacter</taxon>
    </lineage>
</organism>
<keyword evidence="2" id="KW-1185">Reference proteome</keyword>
<proteinExistence type="predicted"/>
<dbReference type="AlphaFoldDB" id="A0A938XVF2"/>
<evidence type="ECO:0000313" key="2">
    <source>
        <dbReference type="Proteomes" id="UP000774000"/>
    </source>
</evidence>
<dbReference type="EMBL" id="JAFBDQ010000005">
    <property type="protein sequence ID" value="MBM7556322.1"/>
    <property type="molecule type" value="Genomic_DNA"/>
</dbReference>
<comment type="caution">
    <text evidence="1">The sequence shown here is derived from an EMBL/GenBank/DDBJ whole genome shotgun (WGS) entry which is preliminary data.</text>
</comment>
<reference evidence="1" key="1">
    <citation type="submission" date="2021-01" db="EMBL/GenBank/DDBJ databases">
        <title>Genomic Encyclopedia of Type Strains, Phase IV (KMG-IV): sequencing the most valuable type-strain genomes for metagenomic binning, comparative biology and taxonomic classification.</title>
        <authorList>
            <person name="Goeker M."/>
        </authorList>
    </citation>
    <scope>NUCLEOTIDE SEQUENCE</scope>
    <source>
        <strain evidence="1">DSM 23230</strain>
    </source>
</reference>
<gene>
    <name evidence="1" type="ORF">JOC47_001165</name>
</gene>
<dbReference type="Proteomes" id="UP000774000">
    <property type="component" value="Unassembled WGS sequence"/>
</dbReference>
<evidence type="ECO:0000313" key="1">
    <source>
        <dbReference type="EMBL" id="MBM7556322.1"/>
    </source>
</evidence>
<accession>A0A938XVF2</accession>
<name>A0A938XVF2_9FIRM</name>